<dbReference type="EMBL" id="JPWH01000069">
    <property type="protein sequence ID" value="RCK37745.1"/>
    <property type="molecule type" value="Genomic_DNA"/>
</dbReference>
<gene>
    <name evidence="1" type="ORF">TH25_25610</name>
</gene>
<evidence type="ECO:0000313" key="1">
    <source>
        <dbReference type="EMBL" id="RCK37745.1"/>
    </source>
</evidence>
<protein>
    <submittedName>
        <fullName evidence="1">Uncharacterized protein</fullName>
    </submittedName>
</protein>
<organism evidence="1 2">
    <name type="scientific">Thalassospira profundimaris</name>
    <dbReference type="NCBI Taxonomy" id="502049"/>
    <lineage>
        <taxon>Bacteria</taxon>
        <taxon>Pseudomonadati</taxon>
        <taxon>Pseudomonadota</taxon>
        <taxon>Alphaproteobacteria</taxon>
        <taxon>Rhodospirillales</taxon>
        <taxon>Thalassospiraceae</taxon>
        <taxon>Thalassospira</taxon>
    </lineage>
</organism>
<sequence length="93" mass="10435">MFGAPSEARGRGIIKRGNGRKTFFDKKARKIQIWQILPSFKALSNAQSEFGTRLLSCWSRCFILAYSKMARAVCGQDDLGVIRDSFIDQMANG</sequence>
<comment type="caution">
    <text evidence="1">The sequence shown here is derived from an EMBL/GenBank/DDBJ whole genome shotgun (WGS) entry which is preliminary data.</text>
</comment>
<accession>A0A367W8H9</accession>
<dbReference type="Proteomes" id="UP000252517">
    <property type="component" value="Unassembled WGS sequence"/>
</dbReference>
<dbReference type="AlphaFoldDB" id="A0A367W8H9"/>
<evidence type="ECO:0000313" key="2">
    <source>
        <dbReference type="Proteomes" id="UP000252517"/>
    </source>
</evidence>
<name>A0A367W8H9_9PROT</name>
<proteinExistence type="predicted"/>
<reference evidence="1 2" key="1">
    <citation type="submission" date="2014-07" db="EMBL/GenBank/DDBJ databases">
        <title>Draft genome sequence of Thalassospira profundimaris S25-3-2.</title>
        <authorList>
            <person name="Lai Q."/>
            <person name="Shao Z."/>
        </authorList>
    </citation>
    <scope>NUCLEOTIDE SEQUENCE [LARGE SCALE GENOMIC DNA]</scope>
    <source>
        <strain evidence="1 2">S25-3-2</strain>
    </source>
</reference>